<dbReference type="HOGENOM" id="CLU_085042_0_0_7"/>
<dbReference type="PANTHER" id="PTHR39962:SF1">
    <property type="entry name" value="LPXI FAMILY PROTEIN"/>
    <property type="match status" value="1"/>
</dbReference>
<evidence type="ECO:0000313" key="3">
    <source>
        <dbReference type="EMBL" id="ADK85469.1"/>
    </source>
</evidence>
<evidence type="ECO:0000259" key="1">
    <source>
        <dbReference type="Pfam" id="PF06230"/>
    </source>
</evidence>
<organism evidence="3 4">
    <name type="scientific">Desulfarculus baarsii (strain ATCC 33931 / DSM 2075 / LMG 7858 / VKM B-1802 / 2st14)</name>
    <dbReference type="NCBI Taxonomy" id="644282"/>
    <lineage>
        <taxon>Bacteria</taxon>
        <taxon>Pseudomonadati</taxon>
        <taxon>Thermodesulfobacteriota</taxon>
        <taxon>Desulfarculia</taxon>
        <taxon>Desulfarculales</taxon>
        <taxon>Desulfarculaceae</taxon>
        <taxon>Desulfarculus</taxon>
    </lineage>
</organism>
<accession>E1QIF2</accession>
<dbReference type="PANTHER" id="PTHR39962">
    <property type="entry name" value="BLL4848 PROTEIN"/>
    <property type="match status" value="1"/>
</dbReference>
<feature type="domain" description="LpxI C-terminal" evidence="1">
    <location>
        <begin position="142"/>
        <end position="266"/>
    </location>
</feature>
<dbReference type="Pfam" id="PF06230">
    <property type="entry name" value="LpxI_C"/>
    <property type="match status" value="1"/>
</dbReference>
<evidence type="ECO:0008006" key="5">
    <source>
        <dbReference type="Google" id="ProtNLM"/>
    </source>
</evidence>
<dbReference type="RefSeq" id="WP_013258910.1">
    <property type="nucleotide sequence ID" value="NC_014365.1"/>
</dbReference>
<name>E1QIF2_DESB2</name>
<gene>
    <name evidence="3" type="ordered locus">Deba_2104</name>
</gene>
<dbReference type="KEGG" id="dbr:Deba_2104"/>
<dbReference type="STRING" id="644282.Deba_2104"/>
<proteinExistence type="predicted"/>
<dbReference type="OrthoDB" id="9789836at2"/>
<dbReference type="Pfam" id="PF17930">
    <property type="entry name" value="LpxI_N"/>
    <property type="match status" value="1"/>
</dbReference>
<protein>
    <recommendedName>
        <fullName evidence="5">LpxI family protein</fullName>
    </recommendedName>
</protein>
<dbReference type="InterPro" id="IPR053174">
    <property type="entry name" value="LpxI"/>
</dbReference>
<dbReference type="Gene3D" id="3.40.140.80">
    <property type="match status" value="1"/>
</dbReference>
<dbReference type="InterPro" id="IPR043167">
    <property type="entry name" value="LpxI_C_sf"/>
</dbReference>
<dbReference type="AlphaFoldDB" id="E1QIF2"/>
<sequence length="275" mass="29663">MSRQAIGLIAGSNQFPILFAKAARAKGLRVVAVAHLGETVPELAAEVDEITWIHLGQLGKLLKAFRKAGVTRAVMCGGVTKTRIFSDVRPDLRALFLLRHLRHMADDGILRTVAQYMADQGVTIMASHELLPELLADGALHSRRGPSVDELDDARVGWTVAEQLGRLDIGQCVVVRGKAVVAVEAIEGTDACIARGGKLAGEKAVVVKRCKPTQDLRFDLPSVGRRTVEVMAESGCSCLVVESGKTLVFDREPMLSLADEKGICVMAWTEGDDKK</sequence>
<evidence type="ECO:0000259" key="2">
    <source>
        <dbReference type="Pfam" id="PF17930"/>
    </source>
</evidence>
<dbReference type="Gene3D" id="3.40.50.20">
    <property type="match status" value="1"/>
</dbReference>
<reference evidence="3 4" key="1">
    <citation type="journal article" date="2010" name="Stand. Genomic Sci.">
        <title>Complete genome sequence of Desulfarculus baarsii type strain (2st14).</title>
        <authorList>
            <person name="Sun H."/>
            <person name="Spring S."/>
            <person name="Lapidus A."/>
            <person name="Davenport K."/>
            <person name="Del Rio T.G."/>
            <person name="Tice H."/>
            <person name="Nolan M."/>
            <person name="Copeland A."/>
            <person name="Cheng J.F."/>
            <person name="Lucas S."/>
            <person name="Tapia R."/>
            <person name="Goodwin L."/>
            <person name="Pitluck S."/>
            <person name="Ivanova N."/>
            <person name="Pagani I."/>
            <person name="Mavromatis K."/>
            <person name="Ovchinnikova G."/>
            <person name="Pati A."/>
            <person name="Chen A."/>
            <person name="Palaniappan K."/>
            <person name="Hauser L."/>
            <person name="Chang Y.J."/>
            <person name="Jeffries C.D."/>
            <person name="Detter J.C."/>
            <person name="Han C."/>
            <person name="Rohde M."/>
            <person name="Brambilla E."/>
            <person name="Goker M."/>
            <person name="Woyke T."/>
            <person name="Bristow J."/>
            <person name="Eisen J.A."/>
            <person name="Markowitz V."/>
            <person name="Hugenholtz P."/>
            <person name="Kyrpides N.C."/>
            <person name="Klenk H.P."/>
            <person name="Land M."/>
        </authorList>
    </citation>
    <scope>NUCLEOTIDE SEQUENCE [LARGE SCALE GENOMIC DNA]</scope>
    <source>
        <strain evidence="4">ATCC 33931 / DSM 2075 / LMG 7858 / VKM B-1802 / 2st14</strain>
    </source>
</reference>
<dbReference type="eggNOG" id="COG3494">
    <property type="taxonomic scope" value="Bacteria"/>
</dbReference>
<keyword evidence="4" id="KW-1185">Reference proteome</keyword>
<dbReference type="EMBL" id="CP002085">
    <property type="protein sequence ID" value="ADK85469.1"/>
    <property type="molecule type" value="Genomic_DNA"/>
</dbReference>
<dbReference type="InterPro" id="IPR010415">
    <property type="entry name" value="LpxI_C"/>
</dbReference>
<evidence type="ECO:0000313" key="4">
    <source>
        <dbReference type="Proteomes" id="UP000009047"/>
    </source>
</evidence>
<dbReference type="Proteomes" id="UP000009047">
    <property type="component" value="Chromosome"/>
</dbReference>
<feature type="domain" description="LpxI N-terminal" evidence="2">
    <location>
        <begin position="6"/>
        <end position="134"/>
    </location>
</feature>
<dbReference type="InterPro" id="IPR041255">
    <property type="entry name" value="LpxI_N"/>
</dbReference>